<protein>
    <submittedName>
        <fullName evidence="1">Uncharacterized protein</fullName>
    </submittedName>
</protein>
<sequence length="91" mass="9584">MIKRLILGVFTLGTLTISAQRNSASPYSYFGIGESFEAVTVEQASMGGIGAAMKNNRYLNFSNPASTADLRIATYGIGGSLSLITIKEGTT</sequence>
<dbReference type="AlphaFoldDB" id="A0A4Q7IGI6"/>
<reference evidence="1 2" key="1">
    <citation type="submission" date="2018-01" db="EMBL/GenBank/DDBJ databases">
        <title>Co-occurrence of chitin degradation, pigmentation and bioactivity in marine Pseudoalteromonas.</title>
        <authorList>
            <person name="Paulsen S."/>
            <person name="Gram L."/>
            <person name="Machado H."/>
        </authorList>
    </citation>
    <scope>NUCLEOTIDE SEQUENCE [LARGE SCALE GENOMIC DNA]</scope>
    <source>
        <strain evidence="1 2">S3898</strain>
    </source>
</reference>
<evidence type="ECO:0000313" key="1">
    <source>
        <dbReference type="EMBL" id="RZQ51134.1"/>
    </source>
</evidence>
<dbReference type="Proteomes" id="UP000291338">
    <property type="component" value="Unassembled WGS sequence"/>
</dbReference>
<gene>
    <name evidence="1" type="ORF">C1E23_21230</name>
</gene>
<accession>A0A4Q7IGI6</accession>
<name>A0A4Q7IGI6_9GAMM</name>
<feature type="non-terminal residue" evidence="1">
    <location>
        <position position="91"/>
    </location>
</feature>
<dbReference type="RefSeq" id="WP_206076531.1">
    <property type="nucleotide sequence ID" value="NZ_PPSX01000214.1"/>
</dbReference>
<evidence type="ECO:0000313" key="2">
    <source>
        <dbReference type="Proteomes" id="UP000291338"/>
    </source>
</evidence>
<dbReference type="EMBL" id="PPSX01000214">
    <property type="protein sequence ID" value="RZQ51134.1"/>
    <property type="molecule type" value="Genomic_DNA"/>
</dbReference>
<proteinExistence type="predicted"/>
<comment type="caution">
    <text evidence="1">The sequence shown here is derived from an EMBL/GenBank/DDBJ whole genome shotgun (WGS) entry which is preliminary data.</text>
</comment>
<organism evidence="1 2">
    <name type="scientific">Pseudoalteromonas phenolica</name>
    <dbReference type="NCBI Taxonomy" id="161398"/>
    <lineage>
        <taxon>Bacteria</taxon>
        <taxon>Pseudomonadati</taxon>
        <taxon>Pseudomonadota</taxon>
        <taxon>Gammaproteobacteria</taxon>
        <taxon>Alteromonadales</taxon>
        <taxon>Pseudoalteromonadaceae</taxon>
        <taxon>Pseudoalteromonas</taxon>
    </lineage>
</organism>